<keyword evidence="3" id="KW-1185">Reference proteome</keyword>
<name>A0A8J3Y5X1_9ACTN</name>
<evidence type="ECO:0000256" key="1">
    <source>
        <dbReference type="SAM" id="MobiDB-lite"/>
    </source>
</evidence>
<evidence type="ECO:0000313" key="2">
    <source>
        <dbReference type="EMBL" id="GIJ02089.1"/>
    </source>
</evidence>
<dbReference type="RefSeq" id="WP_203937406.1">
    <property type="nucleotide sequence ID" value="NZ_BAAAGJ010000019.1"/>
</dbReference>
<dbReference type="AlphaFoldDB" id="A0A8J3Y5X1"/>
<feature type="compositionally biased region" description="Low complexity" evidence="1">
    <location>
        <begin position="152"/>
        <end position="179"/>
    </location>
</feature>
<protein>
    <submittedName>
        <fullName evidence="2">Uncharacterized protein</fullName>
    </submittedName>
</protein>
<organism evidence="2 3">
    <name type="scientific">Spirilliplanes yamanashiensis</name>
    <dbReference type="NCBI Taxonomy" id="42233"/>
    <lineage>
        <taxon>Bacteria</taxon>
        <taxon>Bacillati</taxon>
        <taxon>Actinomycetota</taxon>
        <taxon>Actinomycetes</taxon>
        <taxon>Micromonosporales</taxon>
        <taxon>Micromonosporaceae</taxon>
        <taxon>Spirilliplanes</taxon>
    </lineage>
</organism>
<evidence type="ECO:0000313" key="3">
    <source>
        <dbReference type="Proteomes" id="UP000652013"/>
    </source>
</evidence>
<feature type="region of interest" description="Disordered" evidence="1">
    <location>
        <begin position="143"/>
        <end position="192"/>
    </location>
</feature>
<comment type="caution">
    <text evidence="2">The sequence shown here is derived from an EMBL/GenBank/DDBJ whole genome shotgun (WGS) entry which is preliminary data.</text>
</comment>
<proteinExistence type="predicted"/>
<accession>A0A8J3Y5X1</accession>
<sequence>MTEQTKNTKIPAPLYAAAGAGDLAYQELRKLPTVVGELSGKALAGGFELREKAVAFSRTAGSKADGTATLLRDRATATATQLRAADLEALREQALRTTTTLAQTAVVKAAELYTALVAHGERVVGSGVIEAAEVVNADIEATEPDGVDAGEPAKAVAATPAQQAAKAPGAKTAPATKAAKTARAKKATPAAE</sequence>
<reference evidence="2" key="1">
    <citation type="submission" date="2021-01" db="EMBL/GenBank/DDBJ databases">
        <title>Whole genome shotgun sequence of Spirilliplanes yamanashiensis NBRC 15828.</title>
        <authorList>
            <person name="Komaki H."/>
            <person name="Tamura T."/>
        </authorList>
    </citation>
    <scope>NUCLEOTIDE SEQUENCE</scope>
    <source>
        <strain evidence="2">NBRC 15828</strain>
    </source>
</reference>
<dbReference type="Proteomes" id="UP000652013">
    <property type="component" value="Unassembled WGS sequence"/>
</dbReference>
<gene>
    <name evidence="2" type="ORF">Sya03_14410</name>
</gene>
<dbReference type="EMBL" id="BOOY01000008">
    <property type="protein sequence ID" value="GIJ02089.1"/>
    <property type="molecule type" value="Genomic_DNA"/>
</dbReference>